<reference evidence="1 2" key="1">
    <citation type="submission" date="2018-06" db="EMBL/GenBank/DDBJ databases">
        <title>Whole Genome Sequence of an efficient microsymbiont, Rhizobium tropici.</title>
        <authorList>
            <person name="Srinivasan R."/>
            <person name="Singh H.V."/>
            <person name="Srivastava R."/>
            <person name="Kumari B."/>
            <person name="Radhakrishna A."/>
        </authorList>
    </citation>
    <scope>NUCLEOTIDE SEQUENCE [LARGE SCALE GENOMIC DNA]</scope>
    <source>
        <strain evidence="1 2">IGFRI Rhizo-19</strain>
    </source>
</reference>
<comment type="caution">
    <text evidence="1">The sequence shown here is derived from an EMBL/GenBank/DDBJ whole genome shotgun (WGS) entry which is preliminary data.</text>
</comment>
<dbReference type="Proteomes" id="UP000251205">
    <property type="component" value="Unassembled WGS sequence"/>
</dbReference>
<dbReference type="AlphaFoldDB" id="A0A329Y7I0"/>
<organism evidence="1 2">
    <name type="scientific">Rhizobium tropici</name>
    <dbReference type="NCBI Taxonomy" id="398"/>
    <lineage>
        <taxon>Bacteria</taxon>
        <taxon>Pseudomonadati</taxon>
        <taxon>Pseudomonadota</taxon>
        <taxon>Alphaproteobacteria</taxon>
        <taxon>Hyphomicrobiales</taxon>
        <taxon>Rhizobiaceae</taxon>
        <taxon>Rhizobium/Agrobacterium group</taxon>
        <taxon>Rhizobium</taxon>
    </lineage>
</organism>
<evidence type="ECO:0000313" key="2">
    <source>
        <dbReference type="Proteomes" id="UP000251205"/>
    </source>
</evidence>
<evidence type="ECO:0000313" key="1">
    <source>
        <dbReference type="EMBL" id="RAX39373.1"/>
    </source>
</evidence>
<protein>
    <submittedName>
        <fullName evidence="1">Uncharacterized protein</fullName>
    </submittedName>
</protein>
<proteinExistence type="predicted"/>
<sequence>MTEATGGISDGPFAIAQLALAQLHPFSKVEELFGTGTGFGGRCTKQRFCGFSGGVACHFVLE</sequence>
<gene>
    <name evidence="1" type="ORF">DQ393_22035</name>
</gene>
<name>A0A329Y7I0_RHITR</name>
<accession>A0A329Y7I0</accession>
<dbReference type="EMBL" id="QMKK01000047">
    <property type="protein sequence ID" value="RAX39373.1"/>
    <property type="molecule type" value="Genomic_DNA"/>
</dbReference>